<gene>
    <name evidence="2" type="ORF">NDU88_005995</name>
</gene>
<feature type="compositionally biased region" description="Basic and acidic residues" evidence="1">
    <location>
        <begin position="50"/>
        <end position="64"/>
    </location>
</feature>
<protein>
    <submittedName>
        <fullName evidence="2">Uncharacterized protein</fullName>
    </submittedName>
</protein>
<evidence type="ECO:0000256" key="1">
    <source>
        <dbReference type="SAM" id="MobiDB-lite"/>
    </source>
</evidence>
<feature type="region of interest" description="Disordered" evidence="1">
    <location>
        <begin position="47"/>
        <end position="76"/>
    </location>
</feature>
<feature type="compositionally biased region" description="Basic and acidic residues" evidence="1">
    <location>
        <begin position="10"/>
        <end position="23"/>
    </location>
</feature>
<accession>A0AAV7TX64</accession>
<reference evidence="2" key="1">
    <citation type="journal article" date="2022" name="bioRxiv">
        <title>Sequencing and chromosome-scale assembly of the giantPleurodeles waltlgenome.</title>
        <authorList>
            <person name="Brown T."/>
            <person name="Elewa A."/>
            <person name="Iarovenko S."/>
            <person name="Subramanian E."/>
            <person name="Araus A.J."/>
            <person name="Petzold A."/>
            <person name="Susuki M."/>
            <person name="Suzuki K.-i.T."/>
            <person name="Hayashi T."/>
            <person name="Toyoda A."/>
            <person name="Oliveira C."/>
            <person name="Osipova E."/>
            <person name="Leigh N.D."/>
            <person name="Simon A."/>
            <person name="Yun M.H."/>
        </authorList>
    </citation>
    <scope>NUCLEOTIDE SEQUENCE</scope>
    <source>
        <strain evidence="2">20211129_DDA</strain>
        <tissue evidence="2">Liver</tissue>
    </source>
</reference>
<dbReference type="EMBL" id="JANPWB010000006">
    <property type="protein sequence ID" value="KAJ1180779.1"/>
    <property type="molecule type" value="Genomic_DNA"/>
</dbReference>
<organism evidence="2 3">
    <name type="scientific">Pleurodeles waltl</name>
    <name type="common">Iberian ribbed newt</name>
    <dbReference type="NCBI Taxonomy" id="8319"/>
    <lineage>
        <taxon>Eukaryota</taxon>
        <taxon>Metazoa</taxon>
        <taxon>Chordata</taxon>
        <taxon>Craniata</taxon>
        <taxon>Vertebrata</taxon>
        <taxon>Euteleostomi</taxon>
        <taxon>Amphibia</taxon>
        <taxon>Batrachia</taxon>
        <taxon>Caudata</taxon>
        <taxon>Salamandroidea</taxon>
        <taxon>Salamandridae</taxon>
        <taxon>Pleurodelinae</taxon>
        <taxon>Pleurodeles</taxon>
    </lineage>
</organism>
<dbReference type="Proteomes" id="UP001066276">
    <property type="component" value="Chromosome 3_2"/>
</dbReference>
<keyword evidence="3" id="KW-1185">Reference proteome</keyword>
<evidence type="ECO:0000313" key="2">
    <source>
        <dbReference type="EMBL" id="KAJ1180779.1"/>
    </source>
</evidence>
<evidence type="ECO:0000313" key="3">
    <source>
        <dbReference type="Proteomes" id="UP001066276"/>
    </source>
</evidence>
<feature type="region of interest" description="Disordered" evidence="1">
    <location>
        <begin position="1"/>
        <end position="23"/>
    </location>
</feature>
<comment type="caution">
    <text evidence="2">The sequence shown here is derived from an EMBL/GenBank/DDBJ whole genome shotgun (WGS) entry which is preliminary data.</text>
</comment>
<dbReference type="AlphaFoldDB" id="A0AAV7TX64"/>
<sequence length="76" mass="8259">MVKGRGGRRARSEIKPTKAQSVEERTHLLREATQFVSNPYSALSDLAEAEADHVDSSDAGDSHRGPLLTPRSADDI</sequence>
<name>A0AAV7TX64_PLEWA</name>
<proteinExistence type="predicted"/>